<dbReference type="RefSeq" id="WP_259543558.1">
    <property type="nucleotide sequence ID" value="NZ_JANLCJ010000513.1"/>
</dbReference>
<feature type="transmembrane region" description="Helical" evidence="2">
    <location>
        <begin position="61"/>
        <end position="82"/>
    </location>
</feature>
<proteinExistence type="predicted"/>
<evidence type="ECO:0000256" key="1">
    <source>
        <dbReference type="SAM" id="MobiDB-lite"/>
    </source>
</evidence>
<organism evidence="3 4">
    <name type="scientific">Herbiconiux daphne</name>
    <dbReference type="NCBI Taxonomy" id="2970914"/>
    <lineage>
        <taxon>Bacteria</taxon>
        <taxon>Bacillati</taxon>
        <taxon>Actinomycetota</taxon>
        <taxon>Actinomycetes</taxon>
        <taxon>Micrococcales</taxon>
        <taxon>Microbacteriaceae</taxon>
        <taxon>Herbiconiux</taxon>
    </lineage>
</organism>
<evidence type="ECO:0000313" key="3">
    <source>
        <dbReference type="EMBL" id="MCS5737218.1"/>
    </source>
</evidence>
<accession>A0ABT2HB68</accession>
<feature type="transmembrane region" description="Helical" evidence="2">
    <location>
        <begin position="7"/>
        <end position="25"/>
    </location>
</feature>
<reference evidence="3" key="1">
    <citation type="submission" date="2022-08" db="EMBL/GenBank/DDBJ databases">
        <authorList>
            <person name="Deng Y."/>
            <person name="Han X.-F."/>
            <person name="Zhang Y.-Q."/>
        </authorList>
    </citation>
    <scope>NUCLEOTIDE SEQUENCE</scope>
    <source>
        <strain evidence="3">CPCC 203386</strain>
    </source>
</reference>
<comment type="caution">
    <text evidence="3">The sequence shown here is derived from an EMBL/GenBank/DDBJ whole genome shotgun (WGS) entry which is preliminary data.</text>
</comment>
<evidence type="ECO:0000313" key="4">
    <source>
        <dbReference type="Proteomes" id="UP001165586"/>
    </source>
</evidence>
<keyword evidence="4" id="KW-1185">Reference proteome</keyword>
<name>A0ABT2HB68_9MICO</name>
<evidence type="ECO:0000256" key="2">
    <source>
        <dbReference type="SAM" id="Phobius"/>
    </source>
</evidence>
<dbReference type="EMBL" id="JANLCJ010000513">
    <property type="protein sequence ID" value="MCS5737218.1"/>
    <property type="molecule type" value="Genomic_DNA"/>
</dbReference>
<feature type="region of interest" description="Disordered" evidence="1">
    <location>
        <begin position="96"/>
        <end position="115"/>
    </location>
</feature>
<keyword evidence="2" id="KW-0472">Membrane</keyword>
<protein>
    <recommendedName>
        <fullName evidence="5">Holin</fullName>
    </recommendedName>
</protein>
<evidence type="ECO:0008006" key="5">
    <source>
        <dbReference type="Google" id="ProtNLM"/>
    </source>
</evidence>
<keyword evidence="2" id="KW-0812">Transmembrane</keyword>
<dbReference type="Proteomes" id="UP001165586">
    <property type="component" value="Unassembled WGS sequence"/>
</dbReference>
<gene>
    <name evidence="3" type="ORF">N1032_26165</name>
</gene>
<feature type="transmembrane region" description="Helical" evidence="2">
    <location>
        <begin position="31"/>
        <end position="49"/>
    </location>
</feature>
<keyword evidence="2" id="KW-1133">Transmembrane helix</keyword>
<sequence length="115" mass="12419">MVFPSKYLWLGLAGVSGGVVGINLHPDIKTWGQRVMFVFGGLACTMFLSEPIARHFGLQDLGEISAVGFGIAIVWQTIIARFSNIVNNIKLPLQNQTEQATSTVVKETSNAPSAE</sequence>